<evidence type="ECO:0008006" key="6">
    <source>
        <dbReference type="Google" id="ProtNLM"/>
    </source>
</evidence>
<name>A0ABP7Z4H1_9SPHI</name>
<sequence length="569" mass="65115">MGILLIFDVNSRPVKPLLLTIITLFLFACTKHERNKEEDPENVFDEKAYEFLDKGQKDSAFYYFDKARQEYLSQGDSTYAVYALINMAITQQESGDYFGSQETSIQALAFLNENKKKDHPSLAIIYNNLGNVSDRLEDDVKAIGFFEKALFFERDSVNAAVYQNNLALCYRGAGKYSEAIQLFEESLKKSIKGGKEYARTLNNIARTRELQNPDLDLKDDYYEAMAIRKSLNDSAGLNSSYYYLTKYYEKRNVDSALSYANKRYKIAVQLKMAGDKIDGLKQLINLTTSDQCKHYFKDLNYLQDSVDNARLAARNQFALIRYEVEKSKSENLQLQKDKAEVSYKLTWFRLGFILVLISLLLGYLAHRKHRKRMALEAENQIKANKLKTSKKVHDVVANGIYRVMMDIEHKEDLDRDGILDRLELMYNQSRDISHDKDVESQDLKYNVGLAALLTSFSSSSCRVLLVGNDEETWNGLNRVILDELKTSLQELMVNMCKHSLADTVIVKFSRVDNLLLIYYKDNGQGMRDESILGKGLENTVSRIESLNGDITFESEKGNGLAISIKIPVC</sequence>
<gene>
    <name evidence="4" type="ORF">GCM10022216_32420</name>
</gene>
<dbReference type="SUPFAM" id="SSF48452">
    <property type="entry name" value="TPR-like"/>
    <property type="match status" value="1"/>
</dbReference>
<dbReference type="PANTHER" id="PTHR45641">
    <property type="entry name" value="TETRATRICOPEPTIDE REPEAT PROTEIN (AFU_ORTHOLOGUE AFUA_6G03870)"/>
    <property type="match status" value="1"/>
</dbReference>
<dbReference type="Pfam" id="PF13424">
    <property type="entry name" value="TPR_12"/>
    <property type="match status" value="1"/>
</dbReference>
<comment type="caution">
    <text evidence="4">The sequence shown here is derived from an EMBL/GenBank/DDBJ whole genome shotgun (WGS) entry which is preliminary data.</text>
</comment>
<dbReference type="Gene3D" id="3.30.565.10">
    <property type="entry name" value="Histidine kinase-like ATPase, C-terminal domain"/>
    <property type="match status" value="1"/>
</dbReference>
<feature type="transmembrane region" description="Helical" evidence="3">
    <location>
        <begin position="347"/>
        <end position="365"/>
    </location>
</feature>
<keyword evidence="5" id="KW-1185">Reference proteome</keyword>
<keyword evidence="1" id="KW-0677">Repeat</keyword>
<keyword evidence="3" id="KW-1133">Transmembrane helix</keyword>
<evidence type="ECO:0000256" key="1">
    <source>
        <dbReference type="ARBA" id="ARBA00022737"/>
    </source>
</evidence>
<protein>
    <recommendedName>
        <fullName evidence="6">Tetratricopeptide repeat protein</fullName>
    </recommendedName>
</protein>
<organism evidence="4 5">
    <name type="scientific">Sphingobacterium kyonggiense</name>
    <dbReference type="NCBI Taxonomy" id="714075"/>
    <lineage>
        <taxon>Bacteria</taxon>
        <taxon>Pseudomonadati</taxon>
        <taxon>Bacteroidota</taxon>
        <taxon>Sphingobacteriia</taxon>
        <taxon>Sphingobacteriales</taxon>
        <taxon>Sphingobacteriaceae</taxon>
        <taxon>Sphingobacterium</taxon>
    </lineage>
</organism>
<accession>A0ABP7Z4H1</accession>
<evidence type="ECO:0000313" key="4">
    <source>
        <dbReference type="EMBL" id="GAA4146943.1"/>
    </source>
</evidence>
<dbReference type="InterPro" id="IPR036890">
    <property type="entry name" value="HATPase_C_sf"/>
</dbReference>
<dbReference type="EMBL" id="BAAAZI010000013">
    <property type="protein sequence ID" value="GAA4146943.1"/>
    <property type="molecule type" value="Genomic_DNA"/>
</dbReference>
<evidence type="ECO:0000256" key="3">
    <source>
        <dbReference type="SAM" id="Phobius"/>
    </source>
</evidence>
<evidence type="ECO:0000313" key="5">
    <source>
        <dbReference type="Proteomes" id="UP001500101"/>
    </source>
</evidence>
<keyword evidence="3" id="KW-0812">Transmembrane</keyword>
<dbReference type="InterPro" id="IPR019734">
    <property type="entry name" value="TPR_rpt"/>
</dbReference>
<proteinExistence type="predicted"/>
<dbReference type="PANTHER" id="PTHR45641:SF19">
    <property type="entry name" value="NEPHROCYSTIN-3"/>
    <property type="match status" value="1"/>
</dbReference>
<dbReference type="Proteomes" id="UP001500101">
    <property type="component" value="Unassembled WGS sequence"/>
</dbReference>
<keyword evidence="2" id="KW-0802">TPR repeat</keyword>
<keyword evidence="3" id="KW-0472">Membrane</keyword>
<dbReference type="Pfam" id="PF13374">
    <property type="entry name" value="TPR_10"/>
    <property type="match status" value="1"/>
</dbReference>
<dbReference type="SMART" id="SM00028">
    <property type="entry name" value="TPR"/>
    <property type="match status" value="2"/>
</dbReference>
<dbReference type="InterPro" id="IPR011990">
    <property type="entry name" value="TPR-like_helical_dom_sf"/>
</dbReference>
<dbReference type="SUPFAM" id="SSF55874">
    <property type="entry name" value="ATPase domain of HSP90 chaperone/DNA topoisomerase II/histidine kinase"/>
    <property type="match status" value="1"/>
</dbReference>
<dbReference type="Gene3D" id="1.25.40.10">
    <property type="entry name" value="Tetratricopeptide repeat domain"/>
    <property type="match status" value="2"/>
</dbReference>
<reference evidence="5" key="1">
    <citation type="journal article" date="2019" name="Int. J. Syst. Evol. Microbiol.">
        <title>The Global Catalogue of Microorganisms (GCM) 10K type strain sequencing project: providing services to taxonomists for standard genome sequencing and annotation.</title>
        <authorList>
            <consortium name="The Broad Institute Genomics Platform"/>
            <consortium name="The Broad Institute Genome Sequencing Center for Infectious Disease"/>
            <person name="Wu L."/>
            <person name="Ma J."/>
        </authorList>
    </citation>
    <scope>NUCLEOTIDE SEQUENCE [LARGE SCALE GENOMIC DNA]</scope>
    <source>
        <strain evidence="5">JCM 16704</strain>
    </source>
</reference>
<evidence type="ECO:0000256" key="2">
    <source>
        <dbReference type="ARBA" id="ARBA00022803"/>
    </source>
</evidence>